<reference evidence="6" key="1">
    <citation type="journal article" date="2011" name="Science">
        <title>The plant cell wall-decomposing machinery underlies the functional diversity of forest fungi.</title>
        <authorList>
            <person name="Eastwood D.C."/>
            <person name="Floudas D."/>
            <person name="Binder M."/>
            <person name="Majcherczyk A."/>
            <person name="Schneider P."/>
            <person name="Aerts A."/>
            <person name="Asiegbu F.O."/>
            <person name="Baker S.E."/>
            <person name="Barry K."/>
            <person name="Bendiksby M."/>
            <person name="Blumentritt M."/>
            <person name="Coutinho P.M."/>
            <person name="Cullen D."/>
            <person name="de Vries R.P."/>
            <person name="Gathman A."/>
            <person name="Goodell B."/>
            <person name="Henrissat B."/>
            <person name="Ihrmark K."/>
            <person name="Kauserud H."/>
            <person name="Kohler A."/>
            <person name="LaButti K."/>
            <person name="Lapidus A."/>
            <person name="Lavin J.L."/>
            <person name="Lee Y.-H."/>
            <person name="Lindquist E."/>
            <person name="Lilly W."/>
            <person name="Lucas S."/>
            <person name="Morin E."/>
            <person name="Murat C."/>
            <person name="Oguiza J.A."/>
            <person name="Park J."/>
            <person name="Pisabarro A.G."/>
            <person name="Riley R."/>
            <person name="Rosling A."/>
            <person name="Salamov A."/>
            <person name="Schmidt O."/>
            <person name="Schmutz J."/>
            <person name="Skrede I."/>
            <person name="Stenlid J."/>
            <person name="Wiebenga A."/>
            <person name="Xie X."/>
            <person name="Kuees U."/>
            <person name="Hibbett D.S."/>
            <person name="Hoffmeister D."/>
            <person name="Hoegberg N."/>
            <person name="Martin F."/>
            <person name="Grigoriev I.V."/>
            <person name="Watkinson S.C."/>
        </authorList>
    </citation>
    <scope>NUCLEOTIDE SEQUENCE [LARGE SCALE GENOMIC DNA]</scope>
    <source>
        <strain evidence="6">strain S7.3</strain>
    </source>
</reference>
<evidence type="ECO:0000259" key="4">
    <source>
        <dbReference type="PROSITE" id="PS50158"/>
    </source>
</evidence>
<evidence type="ECO:0000256" key="1">
    <source>
        <dbReference type="ARBA" id="ARBA00022664"/>
    </source>
</evidence>
<dbReference type="GO" id="GO:0003676">
    <property type="term" value="F:nucleic acid binding"/>
    <property type="evidence" value="ECO:0007669"/>
    <property type="project" value="InterPro"/>
</dbReference>
<dbReference type="InterPro" id="IPR001878">
    <property type="entry name" value="Znf_CCHC"/>
</dbReference>
<dbReference type="Gene3D" id="4.10.60.10">
    <property type="entry name" value="Zinc finger, CCHC-type"/>
    <property type="match status" value="1"/>
</dbReference>
<organism evidence="6">
    <name type="scientific">Serpula lacrymans var. lacrymans (strain S7.3)</name>
    <name type="common">Dry rot fungus</name>
    <dbReference type="NCBI Taxonomy" id="936435"/>
    <lineage>
        <taxon>Eukaryota</taxon>
        <taxon>Fungi</taxon>
        <taxon>Dikarya</taxon>
        <taxon>Basidiomycota</taxon>
        <taxon>Agaricomycotina</taxon>
        <taxon>Agaricomycetes</taxon>
        <taxon>Agaricomycetidae</taxon>
        <taxon>Boletales</taxon>
        <taxon>Coniophorineae</taxon>
        <taxon>Serpulaceae</taxon>
        <taxon>Serpula</taxon>
    </lineage>
</organism>
<evidence type="ECO:0000256" key="2">
    <source>
        <dbReference type="PROSITE-ProRule" id="PRU00047"/>
    </source>
</evidence>
<keyword evidence="2" id="KW-0863">Zinc-finger</keyword>
<keyword evidence="2" id="KW-0862">Zinc</keyword>
<keyword evidence="2" id="KW-0479">Metal-binding</keyword>
<dbReference type="GO" id="GO:0008270">
    <property type="term" value="F:zinc ion binding"/>
    <property type="evidence" value="ECO:0007669"/>
    <property type="project" value="UniProtKB-KW"/>
</dbReference>
<dbReference type="OrthoDB" id="3263571at2759"/>
<feature type="compositionally biased region" description="Polar residues" evidence="3">
    <location>
        <begin position="1"/>
        <end position="22"/>
    </location>
</feature>
<feature type="region of interest" description="Disordered" evidence="3">
    <location>
        <begin position="60"/>
        <end position="93"/>
    </location>
</feature>
<feature type="domain" description="CCHC-type" evidence="4">
    <location>
        <begin position="263"/>
        <end position="278"/>
    </location>
</feature>
<evidence type="ECO:0000313" key="6">
    <source>
        <dbReference type="Proteomes" id="UP000008063"/>
    </source>
</evidence>
<dbReference type="GO" id="GO:0006397">
    <property type="term" value="P:mRNA processing"/>
    <property type="evidence" value="ECO:0007669"/>
    <property type="project" value="UniProtKB-KW"/>
</dbReference>
<feature type="region of interest" description="Disordered" evidence="3">
    <location>
        <begin position="223"/>
        <end position="251"/>
    </location>
</feature>
<dbReference type="SUPFAM" id="SSF57756">
    <property type="entry name" value="Retrovirus zinc finger-like domains"/>
    <property type="match status" value="1"/>
</dbReference>
<gene>
    <name evidence="5" type="ORF">SERLA73DRAFT_150240</name>
</gene>
<feature type="compositionally biased region" description="Basic and acidic residues" evidence="3">
    <location>
        <begin position="228"/>
        <end position="239"/>
    </location>
</feature>
<name>F8PLP1_SERL3</name>
<dbReference type="PROSITE" id="PS50158">
    <property type="entry name" value="ZF_CCHC"/>
    <property type="match status" value="1"/>
</dbReference>
<evidence type="ECO:0000313" key="5">
    <source>
        <dbReference type="EMBL" id="EGO02523.1"/>
    </source>
</evidence>
<dbReference type="InterPro" id="IPR036875">
    <property type="entry name" value="Znf_CCHC_sf"/>
</dbReference>
<accession>F8PLP1</accession>
<sequence length="456" mass="51126">MSQGRRPTTRAQTRAEPTQTATPPYYARSHPQLIPRTQHNPLVVEEVIYNKQDFEEFAAEGQPVPHPTPQILPPAPNPSPIPPTSTMSNATAPKPTKFGQIDDFNGMPDQANGWMLSAKAYFDVNDAIYNSDKKKVFKALSHMKEGAALAWKETKLTEYTRLGKYPKWADFETDFNGTFITADVKGAASAALMTMKMETGEMAVKFNSRFMVEAGKSGLNNEGLIMGKKGEKKREEKGGRSQSSSAKCLTKDEEDSLKREGQCFICKEQGHISRFCPDKRKGKQPEQKICTAKVTGKEDTETVVEDGKGISHILKMWRELGEADRASAIDKLEKDATINLNSLQIDITLQQKTIGTKALIDSGATDDFMDAKFAIKHRLPLNKLEVPITCKKYQPELLINYVHKTRIFVKTNTAMELAIQHNVGKQITELPKTYKEFAMVFGKKDLRSRHKPKTRI</sequence>
<evidence type="ECO:0000256" key="3">
    <source>
        <dbReference type="SAM" id="MobiDB-lite"/>
    </source>
</evidence>
<feature type="compositionally biased region" description="Pro residues" evidence="3">
    <location>
        <begin position="64"/>
        <end position="83"/>
    </location>
</feature>
<feature type="region of interest" description="Disordered" evidence="3">
    <location>
        <begin position="1"/>
        <end position="38"/>
    </location>
</feature>
<dbReference type="AlphaFoldDB" id="F8PLP1"/>
<dbReference type="SMART" id="SM00343">
    <property type="entry name" value="ZnF_C2HC"/>
    <property type="match status" value="1"/>
</dbReference>
<keyword evidence="6" id="KW-1185">Reference proteome</keyword>
<dbReference type="Proteomes" id="UP000008063">
    <property type="component" value="Unassembled WGS sequence"/>
</dbReference>
<protein>
    <recommendedName>
        <fullName evidence="4">CCHC-type domain-containing protein</fullName>
    </recommendedName>
</protein>
<dbReference type="EMBL" id="GL945476">
    <property type="protein sequence ID" value="EGO02523.1"/>
    <property type="molecule type" value="Genomic_DNA"/>
</dbReference>
<proteinExistence type="predicted"/>
<dbReference type="HOGENOM" id="CLU_600142_0_0_1"/>
<keyword evidence="1" id="KW-0507">mRNA processing</keyword>
<dbReference type="InParanoid" id="F8PLP1"/>